<dbReference type="WBParaSite" id="SVE_0901000.1">
    <property type="protein sequence ID" value="SVE_0901000.1"/>
    <property type="gene ID" value="SVE_0901000"/>
</dbReference>
<dbReference type="Proteomes" id="UP000035680">
    <property type="component" value="Unassembled WGS sequence"/>
</dbReference>
<keyword evidence="2" id="KW-1185">Reference proteome</keyword>
<protein>
    <submittedName>
        <fullName evidence="3">Uncharacterized protein</fullName>
    </submittedName>
</protein>
<keyword evidence="1" id="KW-1133">Transmembrane helix</keyword>
<feature type="transmembrane region" description="Helical" evidence="1">
    <location>
        <begin position="15"/>
        <end position="41"/>
    </location>
</feature>
<accession>A0A0K0FJD6</accession>
<keyword evidence="1" id="KW-0472">Membrane</keyword>
<evidence type="ECO:0000256" key="1">
    <source>
        <dbReference type="SAM" id="Phobius"/>
    </source>
</evidence>
<name>A0A0K0FJD6_STRVS</name>
<reference evidence="2" key="1">
    <citation type="submission" date="2014-07" db="EMBL/GenBank/DDBJ databases">
        <authorList>
            <person name="Martin A.A"/>
            <person name="De Silva N."/>
        </authorList>
    </citation>
    <scope>NUCLEOTIDE SEQUENCE</scope>
</reference>
<proteinExistence type="predicted"/>
<sequence length="86" mass="9946">MDGDFFINNENFHKIGLAFVAISFIFAFVILVKVFFTLLFINLQQRYTSHIDGFVFEEIKELDSASESWLSVDNENEDTCVLETIV</sequence>
<organism evidence="2 3">
    <name type="scientific">Strongyloides venezuelensis</name>
    <name type="common">Threadworm</name>
    <dbReference type="NCBI Taxonomy" id="75913"/>
    <lineage>
        <taxon>Eukaryota</taxon>
        <taxon>Metazoa</taxon>
        <taxon>Ecdysozoa</taxon>
        <taxon>Nematoda</taxon>
        <taxon>Chromadorea</taxon>
        <taxon>Rhabditida</taxon>
        <taxon>Tylenchina</taxon>
        <taxon>Panagrolaimomorpha</taxon>
        <taxon>Strongyloidoidea</taxon>
        <taxon>Strongyloididae</taxon>
        <taxon>Strongyloides</taxon>
    </lineage>
</organism>
<keyword evidence="1" id="KW-0812">Transmembrane</keyword>
<dbReference type="AlphaFoldDB" id="A0A0K0FJD6"/>
<evidence type="ECO:0000313" key="2">
    <source>
        <dbReference type="Proteomes" id="UP000035680"/>
    </source>
</evidence>
<evidence type="ECO:0000313" key="3">
    <source>
        <dbReference type="WBParaSite" id="SVE_0901000.1"/>
    </source>
</evidence>
<reference evidence="3" key="2">
    <citation type="submission" date="2015-08" db="UniProtKB">
        <authorList>
            <consortium name="WormBaseParasite"/>
        </authorList>
    </citation>
    <scope>IDENTIFICATION</scope>
</reference>